<evidence type="ECO:0000313" key="2">
    <source>
        <dbReference type="EMBL" id="MPC63223.1"/>
    </source>
</evidence>
<reference evidence="2 3" key="1">
    <citation type="submission" date="2019-05" db="EMBL/GenBank/DDBJ databases">
        <title>Another draft genome of Portunus trituberculatus and its Hox gene families provides insights of decapod evolution.</title>
        <authorList>
            <person name="Jeong J.-H."/>
            <person name="Song I."/>
            <person name="Kim S."/>
            <person name="Choi T."/>
            <person name="Kim D."/>
            <person name="Ryu S."/>
            <person name="Kim W."/>
        </authorList>
    </citation>
    <scope>NUCLEOTIDE SEQUENCE [LARGE SCALE GENOMIC DNA]</scope>
    <source>
        <tissue evidence="2">Muscle</tissue>
    </source>
</reference>
<feature type="region of interest" description="Disordered" evidence="1">
    <location>
        <begin position="19"/>
        <end position="67"/>
    </location>
</feature>
<gene>
    <name evidence="2" type="ORF">E2C01_057317</name>
</gene>
<comment type="caution">
    <text evidence="2">The sequence shown here is derived from an EMBL/GenBank/DDBJ whole genome shotgun (WGS) entry which is preliminary data.</text>
</comment>
<feature type="compositionally biased region" description="Basic residues" evidence="1">
    <location>
        <begin position="28"/>
        <end position="38"/>
    </location>
</feature>
<dbReference type="AlphaFoldDB" id="A0A5B7GZQ3"/>
<feature type="compositionally biased region" description="Acidic residues" evidence="1">
    <location>
        <begin position="43"/>
        <end position="59"/>
    </location>
</feature>
<evidence type="ECO:0000313" key="3">
    <source>
        <dbReference type="Proteomes" id="UP000324222"/>
    </source>
</evidence>
<dbReference type="Proteomes" id="UP000324222">
    <property type="component" value="Unassembled WGS sequence"/>
</dbReference>
<keyword evidence="3" id="KW-1185">Reference proteome</keyword>
<organism evidence="2 3">
    <name type="scientific">Portunus trituberculatus</name>
    <name type="common">Swimming crab</name>
    <name type="synonym">Neptunus trituberculatus</name>
    <dbReference type="NCBI Taxonomy" id="210409"/>
    <lineage>
        <taxon>Eukaryota</taxon>
        <taxon>Metazoa</taxon>
        <taxon>Ecdysozoa</taxon>
        <taxon>Arthropoda</taxon>
        <taxon>Crustacea</taxon>
        <taxon>Multicrustacea</taxon>
        <taxon>Malacostraca</taxon>
        <taxon>Eumalacostraca</taxon>
        <taxon>Eucarida</taxon>
        <taxon>Decapoda</taxon>
        <taxon>Pleocyemata</taxon>
        <taxon>Brachyura</taxon>
        <taxon>Eubrachyura</taxon>
        <taxon>Portunoidea</taxon>
        <taxon>Portunidae</taxon>
        <taxon>Portuninae</taxon>
        <taxon>Portunus</taxon>
    </lineage>
</organism>
<evidence type="ECO:0000256" key="1">
    <source>
        <dbReference type="SAM" id="MobiDB-lite"/>
    </source>
</evidence>
<protein>
    <submittedName>
        <fullName evidence="2">Uncharacterized protein</fullName>
    </submittedName>
</protein>
<accession>A0A5B7GZQ3</accession>
<proteinExistence type="predicted"/>
<name>A0A5B7GZQ3_PORTR</name>
<dbReference type="EMBL" id="VSRR010020542">
    <property type="protein sequence ID" value="MPC63223.1"/>
    <property type="molecule type" value="Genomic_DNA"/>
</dbReference>
<sequence>MVRLTSHISINEVSISFNINASCTQRGHTGRRKKRSKRKEKEEKEEEEEEDEEEEEQEEQGERESTIEMTTVLFRHRLRYPHHCVKVYTGICATD</sequence>